<dbReference type="OrthoDB" id="10655174at2759"/>
<sequence length="316" mass="37063">MPVHPEETTDSDDPQQMIDKFYEELAVSDQDLIRMDKGGFRNWMDAMTDGIACLAEQSLQANAPTDQELPKSSPARKSLDMVRIDRERHIEEWRKSWRTEDIQALMVQNLFLRPWYKPKFEYLAQLFKGLEWLLKDITQYPPEDYVSREFREGLELSDTELNNLDKDKFGEWMTVMIDGIYSLVEGRLVIERRSDIRRARTAKPLPWKDEQLQEWLKCWEEKRIQGLVQRLQEGRPLRKKNFQYIVHNVHHGKWWPLNELLDTQLVLLRNLMEVQVPVLAIFAAVKHLKAEDAAETGLKHGAGDLLEGRVLAAGVR</sequence>
<organism evidence="1 2">
    <name type="scientific">Rhodotorula mucilaginosa</name>
    <name type="common">Yeast</name>
    <name type="synonym">Rhodotorula rubra</name>
    <dbReference type="NCBI Taxonomy" id="5537"/>
    <lineage>
        <taxon>Eukaryota</taxon>
        <taxon>Fungi</taxon>
        <taxon>Dikarya</taxon>
        <taxon>Basidiomycota</taxon>
        <taxon>Pucciniomycotina</taxon>
        <taxon>Microbotryomycetes</taxon>
        <taxon>Sporidiobolales</taxon>
        <taxon>Sporidiobolaceae</taxon>
        <taxon>Rhodotorula</taxon>
    </lineage>
</organism>
<accession>A0A9P7B4Y3</accession>
<comment type="caution">
    <text evidence="1">The sequence shown here is derived from an EMBL/GenBank/DDBJ whole genome shotgun (WGS) entry which is preliminary data.</text>
</comment>
<dbReference type="EMBL" id="PUHQ01000061">
    <property type="protein sequence ID" value="KAG0658858.1"/>
    <property type="molecule type" value="Genomic_DNA"/>
</dbReference>
<reference evidence="1 2" key="1">
    <citation type="submission" date="2020-11" db="EMBL/GenBank/DDBJ databases">
        <title>Kefir isolates.</title>
        <authorList>
            <person name="Marcisauskas S."/>
            <person name="Kim Y."/>
            <person name="Blasche S."/>
        </authorList>
    </citation>
    <scope>NUCLEOTIDE SEQUENCE [LARGE SCALE GENOMIC DNA]</scope>
    <source>
        <strain evidence="1 2">KR</strain>
    </source>
</reference>
<dbReference type="Proteomes" id="UP000777482">
    <property type="component" value="Unassembled WGS sequence"/>
</dbReference>
<gene>
    <name evidence="1" type="ORF">C6P46_005604</name>
</gene>
<proteinExistence type="predicted"/>
<name>A0A9P7B4Y3_RHOMI</name>
<keyword evidence="2" id="KW-1185">Reference proteome</keyword>
<dbReference type="AlphaFoldDB" id="A0A9P7B4Y3"/>
<evidence type="ECO:0000313" key="1">
    <source>
        <dbReference type="EMBL" id="KAG0658858.1"/>
    </source>
</evidence>
<evidence type="ECO:0000313" key="2">
    <source>
        <dbReference type="Proteomes" id="UP000777482"/>
    </source>
</evidence>
<protein>
    <submittedName>
        <fullName evidence="1">Uncharacterized protein</fullName>
    </submittedName>
</protein>